<gene>
    <name evidence="1" type="ORF">GJ668_16970</name>
</gene>
<keyword evidence="2" id="KW-1185">Reference proteome</keyword>
<dbReference type="Proteomes" id="UP000434044">
    <property type="component" value="Unassembled WGS sequence"/>
</dbReference>
<protein>
    <recommendedName>
        <fullName evidence="3">CopG family transcriptional regulator</fullName>
    </recommendedName>
</protein>
<reference evidence="1 2" key="1">
    <citation type="submission" date="2019-11" db="EMBL/GenBank/DDBJ databases">
        <title>Whole-genome sequence of the anaerobic purple sulfur bacterium Allochromatium palmeri DSM 15591.</title>
        <authorList>
            <person name="Kyndt J.A."/>
            <person name="Meyer T.E."/>
        </authorList>
    </citation>
    <scope>NUCLEOTIDE SEQUENCE [LARGE SCALE GENOMIC DNA]</scope>
    <source>
        <strain evidence="1 2">DSM 15591</strain>
    </source>
</reference>
<dbReference type="RefSeq" id="WP_155451315.1">
    <property type="nucleotide sequence ID" value="NZ_WNKT01000051.1"/>
</dbReference>
<organism evidence="1 2">
    <name type="scientific">Allochromatium palmeri</name>
    <dbReference type="NCBI Taxonomy" id="231048"/>
    <lineage>
        <taxon>Bacteria</taxon>
        <taxon>Pseudomonadati</taxon>
        <taxon>Pseudomonadota</taxon>
        <taxon>Gammaproteobacteria</taxon>
        <taxon>Chromatiales</taxon>
        <taxon>Chromatiaceae</taxon>
        <taxon>Allochromatium</taxon>
    </lineage>
</organism>
<dbReference type="EMBL" id="WNKT01000051">
    <property type="protein sequence ID" value="MTW22756.1"/>
    <property type="molecule type" value="Genomic_DNA"/>
</dbReference>
<evidence type="ECO:0000313" key="2">
    <source>
        <dbReference type="Proteomes" id="UP000434044"/>
    </source>
</evidence>
<evidence type="ECO:0008006" key="3">
    <source>
        <dbReference type="Google" id="ProtNLM"/>
    </source>
</evidence>
<accession>A0A6N8EJ62</accession>
<name>A0A6N8EJ62_9GAMM</name>
<dbReference type="AlphaFoldDB" id="A0A6N8EJ62"/>
<evidence type="ECO:0000313" key="1">
    <source>
        <dbReference type="EMBL" id="MTW22756.1"/>
    </source>
</evidence>
<dbReference type="OrthoDB" id="6658216at2"/>
<proteinExistence type="predicted"/>
<sequence>MSIHDRIKTRLSKDRPMTSITLRIPVDVVESLKEIAPLRGFSGYQALLKWYVSDGLRHDEERYTFGQTARLIAALKKRGVSEALIEEATRETNEMAN</sequence>
<comment type="caution">
    <text evidence="1">The sequence shown here is derived from an EMBL/GenBank/DDBJ whole genome shotgun (WGS) entry which is preliminary data.</text>
</comment>